<dbReference type="InterPro" id="IPR036322">
    <property type="entry name" value="WD40_repeat_dom_sf"/>
</dbReference>
<evidence type="ECO:0000313" key="13">
    <source>
        <dbReference type="EMBL" id="GER91229.1"/>
    </source>
</evidence>
<dbReference type="PANTHER" id="PTHR24363">
    <property type="entry name" value="SERINE/THREONINE PROTEIN KINASE"/>
    <property type="match status" value="1"/>
</dbReference>
<dbReference type="RefSeq" id="WP_151758891.1">
    <property type="nucleotide sequence ID" value="NZ_BKZW01000003.1"/>
</dbReference>
<evidence type="ECO:0000256" key="1">
    <source>
        <dbReference type="ARBA" id="ARBA00012513"/>
    </source>
</evidence>
<name>A0A5J4KYJ8_9CHLR</name>
<dbReference type="Proteomes" id="UP000326912">
    <property type="component" value="Unassembled WGS sequence"/>
</dbReference>
<feature type="repeat" description="WD" evidence="9">
    <location>
        <begin position="466"/>
        <end position="507"/>
    </location>
</feature>
<keyword evidence="4 10" id="KW-0547">Nucleotide-binding</keyword>
<evidence type="ECO:0000259" key="12">
    <source>
        <dbReference type="PROSITE" id="PS50011"/>
    </source>
</evidence>
<dbReference type="InterPro" id="IPR001680">
    <property type="entry name" value="WD40_rpt"/>
</dbReference>
<dbReference type="Gene3D" id="2.130.10.10">
    <property type="entry name" value="YVTN repeat-like/Quinoprotein amine dehydrogenase"/>
    <property type="match status" value="2"/>
</dbReference>
<dbReference type="PROSITE" id="PS50011">
    <property type="entry name" value="PROTEIN_KINASE_DOM"/>
    <property type="match status" value="1"/>
</dbReference>
<dbReference type="GO" id="GO:0004674">
    <property type="term" value="F:protein serine/threonine kinase activity"/>
    <property type="evidence" value="ECO:0007669"/>
    <property type="project" value="UniProtKB-KW"/>
</dbReference>
<dbReference type="SUPFAM" id="SSF50978">
    <property type="entry name" value="WD40 repeat-like"/>
    <property type="match status" value="1"/>
</dbReference>
<accession>A0A5J4KYJ8</accession>
<dbReference type="InterPro" id="IPR017441">
    <property type="entry name" value="Protein_kinase_ATP_BS"/>
</dbReference>
<feature type="compositionally biased region" description="Polar residues" evidence="11">
    <location>
        <begin position="10"/>
        <end position="23"/>
    </location>
</feature>
<proteinExistence type="predicted"/>
<dbReference type="Gene3D" id="1.10.510.10">
    <property type="entry name" value="Transferase(Phosphotransferase) domain 1"/>
    <property type="match status" value="1"/>
</dbReference>
<feature type="region of interest" description="Disordered" evidence="11">
    <location>
        <begin position="1"/>
        <end position="23"/>
    </location>
</feature>
<dbReference type="GO" id="GO:0005524">
    <property type="term" value="F:ATP binding"/>
    <property type="evidence" value="ECO:0007669"/>
    <property type="project" value="UniProtKB-UniRule"/>
</dbReference>
<gene>
    <name evidence="13" type="ORF">KDW_53910</name>
</gene>
<dbReference type="CDD" id="cd14014">
    <property type="entry name" value="STKc_PknB_like"/>
    <property type="match status" value="1"/>
</dbReference>
<comment type="catalytic activity">
    <reaction evidence="7">
        <text>L-threonyl-[protein] + ATP = O-phospho-L-threonyl-[protein] + ADP + H(+)</text>
        <dbReference type="Rhea" id="RHEA:46608"/>
        <dbReference type="Rhea" id="RHEA-COMP:11060"/>
        <dbReference type="Rhea" id="RHEA-COMP:11605"/>
        <dbReference type="ChEBI" id="CHEBI:15378"/>
        <dbReference type="ChEBI" id="CHEBI:30013"/>
        <dbReference type="ChEBI" id="CHEBI:30616"/>
        <dbReference type="ChEBI" id="CHEBI:61977"/>
        <dbReference type="ChEBI" id="CHEBI:456216"/>
        <dbReference type="EC" id="2.7.11.1"/>
    </reaction>
</comment>
<evidence type="ECO:0000256" key="8">
    <source>
        <dbReference type="ARBA" id="ARBA00048679"/>
    </source>
</evidence>
<dbReference type="Pfam" id="PF07676">
    <property type="entry name" value="PD40"/>
    <property type="match status" value="1"/>
</dbReference>
<comment type="caution">
    <text evidence="13">The sequence shown here is derived from an EMBL/GenBank/DDBJ whole genome shotgun (WGS) entry which is preliminary data.</text>
</comment>
<dbReference type="PROSITE" id="PS50082">
    <property type="entry name" value="WD_REPEATS_2"/>
    <property type="match status" value="1"/>
</dbReference>
<evidence type="ECO:0000256" key="2">
    <source>
        <dbReference type="ARBA" id="ARBA00022527"/>
    </source>
</evidence>
<keyword evidence="3" id="KW-0808">Transferase</keyword>
<dbReference type="InterPro" id="IPR011659">
    <property type="entry name" value="WD40"/>
</dbReference>
<dbReference type="InterPro" id="IPR015943">
    <property type="entry name" value="WD40/YVTN_repeat-like_dom_sf"/>
</dbReference>
<keyword evidence="6 10" id="KW-0067">ATP-binding</keyword>
<feature type="binding site" evidence="10">
    <location>
        <position position="69"/>
    </location>
    <ligand>
        <name>ATP</name>
        <dbReference type="ChEBI" id="CHEBI:30616"/>
    </ligand>
</feature>
<evidence type="ECO:0000256" key="9">
    <source>
        <dbReference type="PROSITE-ProRule" id="PRU00221"/>
    </source>
</evidence>
<evidence type="ECO:0000313" key="14">
    <source>
        <dbReference type="Proteomes" id="UP000326912"/>
    </source>
</evidence>
<dbReference type="PROSITE" id="PS00107">
    <property type="entry name" value="PROTEIN_KINASE_ATP"/>
    <property type="match status" value="1"/>
</dbReference>
<feature type="domain" description="Protein kinase" evidence="12">
    <location>
        <begin position="38"/>
        <end position="305"/>
    </location>
</feature>
<evidence type="ECO:0000256" key="3">
    <source>
        <dbReference type="ARBA" id="ARBA00022679"/>
    </source>
</evidence>
<sequence length="726" mass="81372">MRKTQKLVGANNNPGDSSQQQSMLYTSTQQTSLIHGRYEVLRKLGDGGFGAVYLARDTHHSANSLVALKQINLKGLSAQQIIEATDTYNREVQLLSQFRHPQLPRLREAFSDAEHWYLAMTYFGGESFETYLKQRYTNPGSPDYHPLPLKEILAVANELCEVLTYLHEHEPPIIYRDLKPDNIIRSGPGKLYLIDFGIARNFKQAQQKDTIPFGSPGYAAPEQYGKAQTDERSDIYSLGALLHYLLSGNDPIDSPLHFAPLNSPDPQQARLEQLVMHMVSLPADKRPDSIRTVMSELQKLKQPVISPAQQKVIKRRNFVIGGLTTAGLLASGLAWKANADQPWRRDLLFHVDEINHKSIQAAATINLMPGTITNTPAWSPDSRFIATTTSGGGIFIWDIAREVLEHSLNAKSQASRQINWSHNGRYLAIDHHNNTYLKEPASILIYDTSSWKPLTPLTITSYKLAIVGNYRSCFAFSWAPDSQHLATHDYTGQIKIWDITASKGNNVLQKISSNNQPSLVKHYIYDTWISWSPTGDKLAFNDLEDNAIIWDIKQGKKLSSLNANKAPIEDGISQSYSYMTIPVPLAWAPDGHRVAIADYIPGSGDQPGKQCVSIFDANTGSKLSSLDSVDNNLAEVAWSPNGKYIVACSYYEIKPWMRIGFSRGRITDHYENLQCWDARTGQLLGQSHDSEENTYTASFPAWSPDSQHIATMGRDPARLYLWNPGW</sequence>
<evidence type="ECO:0000256" key="5">
    <source>
        <dbReference type="ARBA" id="ARBA00022777"/>
    </source>
</evidence>
<keyword evidence="5" id="KW-0418">Kinase</keyword>
<dbReference type="EC" id="2.7.11.1" evidence="1"/>
<keyword evidence="9" id="KW-0853">WD repeat</keyword>
<dbReference type="AlphaFoldDB" id="A0A5J4KYJ8"/>
<keyword evidence="14" id="KW-1185">Reference proteome</keyword>
<dbReference type="Pfam" id="PF00069">
    <property type="entry name" value="Pkinase"/>
    <property type="match status" value="1"/>
</dbReference>
<reference evidence="13 14" key="1">
    <citation type="submission" date="2019-10" db="EMBL/GenBank/DDBJ databases">
        <title>Dictyobacter vulcani sp. nov., within the class Ktedonobacteria, isolated from soil of volcanic Mt. Zao.</title>
        <authorList>
            <person name="Zheng Y."/>
            <person name="Wang C.M."/>
            <person name="Sakai Y."/>
            <person name="Abe K."/>
            <person name="Yokota A."/>
            <person name="Yabe S."/>
        </authorList>
    </citation>
    <scope>NUCLEOTIDE SEQUENCE [LARGE SCALE GENOMIC DNA]</scope>
    <source>
        <strain evidence="13 14">W12</strain>
    </source>
</reference>
<protein>
    <recommendedName>
        <fullName evidence="1">non-specific serine/threonine protein kinase</fullName>
        <ecNumber evidence="1">2.7.11.1</ecNumber>
    </recommendedName>
</protein>
<organism evidence="13 14">
    <name type="scientific">Dictyobacter vulcani</name>
    <dbReference type="NCBI Taxonomy" id="2607529"/>
    <lineage>
        <taxon>Bacteria</taxon>
        <taxon>Bacillati</taxon>
        <taxon>Chloroflexota</taxon>
        <taxon>Ktedonobacteria</taxon>
        <taxon>Ktedonobacterales</taxon>
        <taxon>Dictyobacteraceae</taxon>
        <taxon>Dictyobacter</taxon>
    </lineage>
</organism>
<dbReference type="InterPro" id="IPR011009">
    <property type="entry name" value="Kinase-like_dom_sf"/>
</dbReference>
<evidence type="ECO:0000256" key="6">
    <source>
        <dbReference type="ARBA" id="ARBA00022840"/>
    </source>
</evidence>
<dbReference type="SMART" id="SM00320">
    <property type="entry name" value="WD40"/>
    <property type="match status" value="5"/>
</dbReference>
<dbReference type="InterPro" id="IPR000719">
    <property type="entry name" value="Prot_kinase_dom"/>
</dbReference>
<dbReference type="Gene3D" id="3.30.200.20">
    <property type="entry name" value="Phosphorylase Kinase, domain 1"/>
    <property type="match status" value="1"/>
</dbReference>
<comment type="catalytic activity">
    <reaction evidence="8">
        <text>L-seryl-[protein] + ATP = O-phospho-L-seryl-[protein] + ADP + H(+)</text>
        <dbReference type="Rhea" id="RHEA:17989"/>
        <dbReference type="Rhea" id="RHEA-COMP:9863"/>
        <dbReference type="Rhea" id="RHEA-COMP:11604"/>
        <dbReference type="ChEBI" id="CHEBI:15378"/>
        <dbReference type="ChEBI" id="CHEBI:29999"/>
        <dbReference type="ChEBI" id="CHEBI:30616"/>
        <dbReference type="ChEBI" id="CHEBI:83421"/>
        <dbReference type="ChEBI" id="CHEBI:456216"/>
        <dbReference type="EC" id="2.7.11.1"/>
    </reaction>
</comment>
<dbReference type="PANTHER" id="PTHR24363:SF0">
    <property type="entry name" value="SERINE_THREONINE KINASE LIKE DOMAIN CONTAINING 1"/>
    <property type="match status" value="1"/>
</dbReference>
<dbReference type="SMART" id="SM00220">
    <property type="entry name" value="S_TKc"/>
    <property type="match status" value="1"/>
</dbReference>
<keyword evidence="2" id="KW-0723">Serine/threonine-protein kinase</keyword>
<dbReference type="SUPFAM" id="SSF56112">
    <property type="entry name" value="Protein kinase-like (PK-like)"/>
    <property type="match status" value="1"/>
</dbReference>
<evidence type="ECO:0000256" key="10">
    <source>
        <dbReference type="PROSITE-ProRule" id="PRU10141"/>
    </source>
</evidence>
<dbReference type="Pfam" id="PF00400">
    <property type="entry name" value="WD40"/>
    <property type="match status" value="1"/>
</dbReference>
<evidence type="ECO:0000256" key="7">
    <source>
        <dbReference type="ARBA" id="ARBA00047899"/>
    </source>
</evidence>
<evidence type="ECO:0000256" key="4">
    <source>
        <dbReference type="ARBA" id="ARBA00022741"/>
    </source>
</evidence>
<dbReference type="EMBL" id="BKZW01000003">
    <property type="protein sequence ID" value="GER91229.1"/>
    <property type="molecule type" value="Genomic_DNA"/>
</dbReference>
<evidence type="ECO:0000256" key="11">
    <source>
        <dbReference type="SAM" id="MobiDB-lite"/>
    </source>
</evidence>